<name>A0ABY4F2N9_9BACI</name>
<keyword evidence="7" id="KW-0804">Transcription</keyword>
<evidence type="ECO:0000256" key="3">
    <source>
        <dbReference type="ARBA" id="ARBA00022553"/>
    </source>
</evidence>
<evidence type="ECO:0000256" key="7">
    <source>
        <dbReference type="ARBA" id="ARBA00023163"/>
    </source>
</evidence>
<protein>
    <submittedName>
        <fullName evidence="11">Response regulator</fullName>
    </submittedName>
</protein>
<dbReference type="PROSITE" id="PS50110">
    <property type="entry name" value="RESPONSE_REGULATORY"/>
    <property type="match status" value="1"/>
</dbReference>
<dbReference type="InterPro" id="IPR051552">
    <property type="entry name" value="HptR"/>
</dbReference>
<dbReference type="SMART" id="SM00448">
    <property type="entry name" value="REC"/>
    <property type="match status" value="1"/>
</dbReference>
<dbReference type="PANTHER" id="PTHR42713">
    <property type="entry name" value="HISTIDINE KINASE-RELATED"/>
    <property type="match status" value="1"/>
</dbReference>
<dbReference type="Proteomes" id="UP000831782">
    <property type="component" value="Chromosome"/>
</dbReference>
<dbReference type="PRINTS" id="PR00032">
    <property type="entry name" value="HTHARAC"/>
</dbReference>
<evidence type="ECO:0000259" key="10">
    <source>
        <dbReference type="PROSITE" id="PS50110"/>
    </source>
</evidence>
<keyword evidence="5" id="KW-0805">Transcription regulation</keyword>
<dbReference type="InterPro" id="IPR020449">
    <property type="entry name" value="Tscrpt_reg_AraC-type_HTH"/>
</dbReference>
<evidence type="ECO:0000256" key="5">
    <source>
        <dbReference type="ARBA" id="ARBA00023015"/>
    </source>
</evidence>
<dbReference type="Gene3D" id="3.40.50.2300">
    <property type="match status" value="1"/>
</dbReference>
<comment type="subcellular location">
    <subcellularLocation>
        <location evidence="1">Cytoplasm</location>
    </subcellularLocation>
</comment>
<evidence type="ECO:0000256" key="1">
    <source>
        <dbReference type="ARBA" id="ARBA00004496"/>
    </source>
</evidence>
<dbReference type="Pfam" id="PF12833">
    <property type="entry name" value="HTH_18"/>
    <property type="match status" value="1"/>
</dbReference>
<evidence type="ECO:0000313" key="11">
    <source>
        <dbReference type="EMBL" id="UOQ50442.1"/>
    </source>
</evidence>
<dbReference type="InterPro" id="IPR018060">
    <property type="entry name" value="HTH_AraC"/>
</dbReference>
<evidence type="ECO:0000256" key="4">
    <source>
        <dbReference type="ARBA" id="ARBA00023012"/>
    </source>
</evidence>
<evidence type="ECO:0000313" key="12">
    <source>
        <dbReference type="Proteomes" id="UP000831782"/>
    </source>
</evidence>
<dbReference type="RefSeq" id="WP_244724161.1">
    <property type="nucleotide sequence ID" value="NZ_CP095072.1"/>
</dbReference>
<keyword evidence="4" id="KW-0902">Two-component regulatory system</keyword>
<evidence type="ECO:0000259" key="9">
    <source>
        <dbReference type="PROSITE" id="PS01124"/>
    </source>
</evidence>
<dbReference type="Pfam" id="PF00072">
    <property type="entry name" value="Response_reg"/>
    <property type="match status" value="1"/>
</dbReference>
<organism evidence="11 12">
    <name type="scientific">Gracilibacillus caseinilyticus</name>
    <dbReference type="NCBI Taxonomy" id="2932256"/>
    <lineage>
        <taxon>Bacteria</taxon>
        <taxon>Bacillati</taxon>
        <taxon>Bacillota</taxon>
        <taxon>Bacilli</taxon>
        <taxon>Bacillales</taxon>
        <taxon>Bacillaceae</taxon>
        <taxon>Gracilibacillus</taxon>
    </lineage>
</organism>
<keyword evidence="3 8" id="KW-0597">Phosphoprotein</keyword>
<keyword evidence="12" id="KW-1185">Reference proteome</keyword>
<dbReference type="Gene3D" id="1.10.10.60">
    <property type="entry name" value="Homeodomain-like"/>
    <property type="match status" value="2"/>
</dbReference>
<dbReference type="SUPFAM" id="SSF46689">
    <property type="entry name" value="Homeodomain-like"/>
    <property type="match status" value="1"/>
</dbReference>
<feature type="domain" description="HTH araC/xylS-type" evidence="9">
    <location>
        <begin position="139"/>
        <end position="240"/>
    </location>
</feature>
<dbReference type="PANTHER" id="PTHR42713:SF3">
    <property type="entry name" value="TRANSCRIPTIONAL REGULATORY PROTEIN HPTR"/>
    <property type="match status" value="1"/>
</dbReference>
<feature type="domain" description="Response regulatory" evidence="10">
    <location>
        <begin position="3"/>
        <end position="120"/>
    </location>
</feature>
<feature type="modified residue" description="4-aspartylphosphate" evidence="8">
    <location>
        <position position="55"/>
    </location>
</feature>
<gene>
    <name evidence="11" type="ORF">MUN88_10480</name>
</gene>
<keyword evidence="2" id="KW-0963">Cytoplasm</keyword>
<accession>A0ABY4F2N9</accession>
<evidence type="ECO:0000256" key="8">
    <source>
        <dbReference type="PROSITE-ProRule" id="PRU00169"/>
    </source>
</evidence>
<proteinExistence type="predicted"/>
<dbReference type="CDD" id="cd17536">
    <property type="entry name" value="REC_YesN-like"/>
    <property type="match status" value="1"/>
</dbReference>
<evidence type="ECO:0000256" key="2">
    <source>
        <dbReference type="ARBA" id="ARBA00022490"/>
    </source>
</evidence>
<dbReference type="PROSITE" id="PS01124">
    <property type="entry name" value="HTH_ARAC_FAMILY_2"/>
    <property type="match status" value="1"/>
</dbReference>
<evidence type="ECO:0000256" key="6">
    <source>
        <dbReference type="ARBA" id="ARBA00023125"/>
    </source>
</evidence>
<dbReference type="EMBL" id="CP095072">
    <property type="protein sequence ID" value="UOQ50442.1"/>
    <property type="molecule type" value="Genomic_DNA"/>
</dbReference>
<keyword evidence="6" id="KW-0238">DNA-binding</keyword>
<dbReference type="SUPFAM" id="SSF52172">
    <property type="entry name" value="CheY-like"/>
    <property type="match status" value="1"/>
</dbReference>
<dbReference type="InterPro" id="IPR009057">
    <property type="entry name" value="Homeodomain-like_sf"/>
</dbReference>
<dbReference type="InterPro" id="IPR001789">
    <property type="entry name" value="Sig_transdc_resp-reg_receiver"/>
</dbReference>
<sequence length="247" mass="29186">MYKMMIIDDESEIRMGLKNYFPWNQIGFDVVQDCVDGKVALNYLDQHDVDVILSDIRMPVLDGIELAKTLHGRSSNIYLIFLSGYKDFSYAKEALKYGVKDYIVKPGKFEEIQEVFSRVKQELDKEWRELDENQASYCENIIRTMKEHIQKQYASICLEDMAEVLNMSPTYISSYFKEKTGVNFSTYLTKIKMEKAAELLVDYHYKTYEISELVGYHNPKNFTRMFKKYYGMTPRDYRTSNMENMES</sequence>
<dbReference type="InterPro" id="IPR011006">
    <property type="entry name" value="CheY-like_superfamily"/>
</dbReference>
<reference evidence="11 12" key="1">
    <citation type="submission" date="2022-04" db="EMBL/GenBank/DDBJ databases">
        <title>Gracilibacillus sp. isolated from saltern.</title>
        <authorList>
            <person name="Won M."/>
            <person name="Lee C.-M."/>
            <person name="Woen H.-Y."/>
            <person name="Kwon S.-W."/>
        </authorList>
    </citation>
    <scope>NUCLEOTIDE SEQUENCE [LARGE SCALE GENOMIC DNA]</scope>
    <source>
        <strain evidence="11 12">SSWR10-1</strain>
    </source>
</reference>
<dbReference type="SMART" id="SM00342">
    <property type="entry name" value="HTH_ARAC"/>
    <property type="match status" value="1"/>
</dbReference>